<evidence type="ECO:0000313" key="3">
    <source>
        <dbReference type="Proteomes" id="UP000604825"/>
    </source>
</evidence>
<dbReference type="Proteomes" id="UP000604825">
    <property type="component" value="Unassembled WGS sequence"/>
</dbReference>
<feature type="compositionally biased region" description="Acidic residues" evidence="1">
    <location>
        <begin position="317"/>
        <end position="328"/>
    </location>
</feature>
<name>A0A811RAT3_9POAL</name>
<feature type="compositionally biased region" description="Acidic residues" evidence="1">
    <location>
        <begin position="343"/>
        <end position="354"/>
    </location>
</feature>
<reference evidence="2" key="1">
    <citation type="submission" date="2020-10" db="EMBL/GenBank/DDBJ databases">
        <authorList>
            <person name="Han B."/>
            <person name="Lu T."/>
            <person name="Zhao Q."/>
            <person name="Huang X."/>
            <person name="Zhao Y."/>
        </authorList>
    </citation>
    <scope>NUCLEOTIDE SEQUENCE</scope>
</reference>
<feature type="compositionally biased region" description="Basic and acidic residues" evidence="1">
    <location>
        <begin position="288"/>
        <end position="297"/>
    </location>
</feature>
<sequence length="354" mass="39896">MYPDFVDTINGMKPVLTWEDFKKTTIAGVSTDKRVLEEFWCLPEDRAEADAVLELKFKNMVPKMLSEEKRAITKKLYKDGNVPPEDVDEYGNRWPTKEALISVKPRDFTTNEGWALLCEHWSTSKFRKSSLKAKQNHLAGDNNVYHRSGSRSLLATRQWLALKTGIDPGIGGAWLHNHELNPGTNDGRLCNQNAADKWLGIGDGAISIAEKETIKTRKRSAQPYVSAKEKRLERENLLLRKEYSNLEHVVRALVAKQGMDFDALAQENASNLPTSESEVAFAREHEKIVPNASDHDNIGGADYSGEENIGGAAYSGEENEDDIYDYDDEGYHSLDDGQNYENNGEDFFDDDASW</sequence>
<comment type="caution">
    <text evidence="2">The sequence shown here is derived from an EMBL/GenBank/DDBJ whole genome shotgun (WGS) entry which is preliminary data.</text>
</comment>
<dbReference type="GO" id="GO:0032196">
    <property type="term" value="P:transposition"/>
    <property type="evidence" value="ECO:0007669"/>
    <property type="project" value="InterPro"/>
</dbReference>
<feature type="region of interest" description="Disordered" evidence="1">
    <location>
        <begin position="288"/>
        <end position="354"/>
    </location>
</feature>
<organism evidence="2 3">
    <name type="scientific">Miscanthus lutarioriparius</name>
    <dbReference type="NCBI Taxonomy" id="422564"/>
    <lineage>
        <taxon>Eukaryota</taxon>
        <taxon>Viridiplantae</taxon>
        <taxon>Streptophyta</taxon>
        <taxon>Embryophyta</taxon>
        <taxon>Tracheophyta</taxon>
        <taxon>Spermatophyta</taxon>
        <taxon>Magnoliopsida</taxon>
        <taxon>Liliopsida</taxon>
        <taxon>Poales</taxon>
        <taxon>Poaceae</taxon>
        <taxon>PACMAD clade</taxon>
        <taxon>Panicoideae</taxon>
        <taxon>Andropogonodae</taxon>
        <taxon>Andropogoneae</taxon>
        <taxon>Saccharinae</taxon>
        <taxon>Miscanthus</taxon>
    </lineage>
</organism>
<gene>
    <name evidence="2" type="ORF">NCGR_LOCUS50414</name>
</gene>
<keyword evidence="3" id="KW-1185">Reference proteome</keyword>
<dbReference type="InterPro" id="IPR039266">
    <property type="entry name" value="EN-1/SPM"/>
</dbReference>
<accession>A0A811RAT3</accession>
<dbReference type="OrthoDB" id="683911at2759"/>
<dbReference type="EMBL" id="CAJGYO010000014">
    <property type="protein sequence ID" value="CAD6267109.1"/>
    <property type="molecule type" value="Genomic_DNA"/>
</dbReference>
<evidence type="ECO:0000313" key="2">
    <source>
        <dbReference type="EMBL" id="CAD6267109.1"/>
    </source>
</evidence>
<dbReference type="AlphaFoldDB" id="A0A811RAT3"/>
<evidence type="ECO:0000256" key="1">
    <source>
        <dbReference type="SAM" id="MobiDB-lite"/>
    </source>
</evidence>
<dbReference type="PANTHER" id="PTHR33157">
    <property type="entry name" value="AUTONOMOUS TRANSPOSABLE ELEMENT EN-1 MOSAIC PROTEIN-RELATED"/>
    <property type="match status" value="1"/>
</dbReference>
<protein>
    <submittedName>
        <fullName evidence="2">Uncharacterized protein</fullName>
    </submittedName>
</protein>
<proteinExistence type="predicted"/>
<dbReference type="PANTHER" id="PTHR33157:SF8">
    <property type="entry name" value="OS11G0485000 PROTEIN"/>
    <property type="match status" value="1"/>
</dbReference>